<gene>
    <name evidence="9" type="ORF">FA13DRAFT_1753477</name>
</gene>
<dbReference type="EMBL" id="QPFP01000008">
    <property type="protein sequence ID" value="TEB35164.1"/>
    <property type="molecule type" value="Genomic_DNA"/>
</dbReference>
<dbReference type="OrthoDB" id="266718at2759"/>
<feature type="compositionally biased region" description="Polar residues" evidence="7">
    <location>
        <begin position="749"/>
        <end position="782"/>
    </location>
</feature>
<feature type="compositionally biased region" description="Low complexity" evidence="7">
    <location>
        <begin position="583"/>
        <end position="596"/>
    </location>
</feature>
<feature type="compositionally biased region" description="Basic and acidic residues" evidence="7">
    <location>
        <begin position="464"/>
        <end position="478"/>
    </location>
</feature>
<dbReference type="PROSITE" id="PS00108">
    <property type="entry name" value="PROTEIN_KINASE_ST"/>
    <property type="match status" value="1"/>
</dbReference>
<feature type="compositionally biased region" description="Polar residues" evidence="7">
    <location>
        <begin position="815"/>
        <end position="834"/>
    </location>
</feature>
<dbReference type="Gene3D" id="1.10.510.10">
    <property type="entry name" value="Transferase(Phosphotransferase) domain 1"/>
    <property type="match status" value="1"/>
</dbReference>
<evidence type="ECO:0000313" key="10">
    <source>
        <dbReference type="Proteomes" id="UP000298030"/>
    </source>
</evidence>
<dbReference type="SMART" id="SM00220">
    <property type="entry name" value="S_TKc"/>
    <property type="match status" value="1"/>
</dbReference>
<dbReference type="STRING" id="71717.A0A4Y7TMI8"/>
<evidence type="ECO:0000256" key="3">
    <source>
        <dbReference type="ARBA" id="ARBA00022741"/>
    </source>
</evidence>
<feature type="compositionally biased region" description="Basic and acidic residues" evidence="7">
    <location>
        <begin position="30"/>
        <end position="39"/>
    </location>
</feature>
<comment type="similarity">
    <text evidence="1">Belongs to the protein kinase superfamily. STE Ser/Thr protein kinase family. MAP kinase kinase kinase subfamily.</text>
</comment>
<dbReference type="InterPro" id="IPR008271">
    <property type="entry name" value="Ser/Thr_kinase_AS"/>
</dbReference>
<dbReference type="InterPro" id="IPR017441">
    <property type="entry name" value="Protein_kinase_ATP_BS"/>
</dbReference>
<feature type="compositionally biased region" description="Low complexity" evidence="7">
    <location>
        <begin position="172"/>
        <end position="182"/>
    </location>
</feature>
<feature type="compositionally biased region" description="Polar residues" evidence="7">
    <location>
        <begin position="126"/>
        <end position="135"/>
    </location>
</feature>
<keyword evidence="10" id="KW-1185">Reference proteome</keyword>
<dbReference type="Pfam" id="PF00069">
    <property type="entry name" value="Pkinase"/>
    <property type="match status" value="1"/>
</dbReference>
<feature type="compositionally biased region" description="Polar residues" evidence="7">
    <location>
        <begin position="882"/>
        <end position="902"/>
    </location>
</feature>
<feature type="compositionally biased region" description="Polar residues" evidence="7">
    <location>
        <begin position="480"/>
        <end position="502"/>
    </location>
</feature>
<feature type="compositionally biased region" description="Polar residues" evidence="7">
    <location>
        <begin position="703"/>
        <end position="715"/>
    </location>
</feature>
<name>A0A4Y7TMI8_COPMI</name>
<sequence length="1433" mass="156973">MADSVHRPGRRKQPKYYIANQGSESEGESDEQRERDRRYLYSPYHTPSQPSPNLPPVLTTDFPSRYPQDSSSHPSLSSPSSASSHAATESTPPPPTPASTLPFSSSPPVPIKPPQTVQDFSDRYTTDPTPSSASRQRFAHPYSRAQSRPPVDRNPSHRPRTSPVVSPPEPTPSTSFTSNSSPLSNLEPATKICVGMDSEPDLLTIIHLHELKSPASLRDFIFFKCKIEEDDRPFYSIYRTEIGSLGIGEPLSDDQLHHMIKSRGDTIGTLKFLLKRNGTIHPPHPLPHHPPPPLTIDQTLPPSRHHSRSRQGSLSSSASEQPAEHGYEADLDNPDESQKLTHRQFSSNHSGPLPSSPGPIRPRRANGYALPIPPPHLPPQLSNAQPPSPHSTSHPHKPPTPPGMIHDRPPLPSAPPPHPRQTFIDKYGQVYPLPGPPPPLSPRRPDLSEDFSSRNHFRSGSDTGAERDSQLKQSEARIESLTTQWRNNANPVKEPTTTTTSFFRKARNEPPYAPQRRRQNSVVDEDTADTWVMVNEPTPPQELQPPPASRVSPTSLSRSPARPMAGRFNPGRGYSSGQTKVGSSSLASSGSESRPSTGNRSGSTGNATKAIPSTYLVSWKGEDNSRGKSGSSTSKSLGSKNLTKSMDNLRIASRRPAPSPGMSYQPSRPQPTAYQPAPAVPGIPKSYTESRPVRPLPVHGSPHASNSDFASTPSFSHYPRSTAYPSSTTTPTFMSNSTIPEPYPRPQSAADSPVTSPTYTSRTRPLQSPTYGPTLTSGSSAHSPRAISPSRVSGPRPPYVHHDSSDRHSEVHSGPETSNSTPPRTPISPGNYSASETTTVVVEPSSPSTESTSFPLNELDPSEMTLRRDGNAKFVEMLKGLNMQSRENLNHMPSTPPTQNGVTDDLSDDSEGGTGGTWVVRPVRRPPSAKPELAPLQTDLDSGKQPWPSRPEQRQEAILQPGPSLGPPNPPSYRGPGPQPRPTSSRRPTDPPPPNRHHRMSTFGDDHDGDWAPRPLPEDVYDRLEDFFPEHDLDKPVIEANSGGNSPTNPEPVAPLPPPPASSSAASSRHRSTKKSIRLVAEEHKKKAMDRRSRVDPINDFRKRSTKMWGSKLEEVTTEVVGSSTIPESPGSHGGPTTFKWVRGELIGKGTYGRVYLALNATTGEMIAVKQVELPQTPSDMSDSRQATVVQALKMESETLKDLDHPHIVQYLGFEETPTNLSIFLEYVPGGSIGSVLKKVGKFDDVVTRSFTWQILDGLEYLHSKGILHRDLKSDNILVEMTGTCKISDFGISKRTDDIYGGAQHTAMQGTIFWMAPEVINTQKGGYNFKIDIWSVGCVVLEMWGGMRPWTGEEMVAVMFKVCSGELPPLLESMNLSKPASDFRLKCFAVFVNSPLNPDERPSASQLKEHPYLELPRGWSFNGFTTPEYDADF</sequence>
<keyword evidence="4 9" id="KW-0418">Kinase</keyword>
<feature type="compositionally biased region" description="Pro residues" evidence="7">
    <location>
        <begin position="537"/>
        <end position="548"/>
    </location>
</feature>
<feature type="compositionally biased region" description="Pro residues" evidence="7">
    <location>
        <begin position="433"/>
        <end position="442"/>
    </location>
</feature>
<evidence type="ECO:0000313" key="9">
    <source>
        <dbReference type="EMBL" id="TEB35164.1"/>
    </source>
</evidence>
<dbReference type="FunFam" id="1.10.510.10:FF:000182">
    <property type="entry name" value="MAP kinase kinase kinase mkh1"/>
    <property type="match status" value="1"/>
</dbReference>
<feature type="compositionally biased region" description="Polar residues" evidence="7">
    <location>
        <begin position="662"/>
        <end position="673"/>
    </location>
</feature>
<dbReference type="GO" id="GO:0004709">
    <property type="term" value="F:MAP kinase kinase kinase activity"/>
    <property type="evidence" value="ECO:0007669"/>
    <property type="project" value="UniProtKB-ARBA"/>
</dbReference>
<feature type="compositionally biased region" description="Low complexity" evidence="7">
    <location>
        <begin position="310"/>
        <end position="321"/>
    </location>
</feature>
<feature type="compositionally biased region" description="Low complexity" evidence="7">
    <location>
        <begin position="70"/>
        <end position="90"/>
    </location>
</feature>
<dbReference type="InterPro" id="IPR000719">
    <property type="entry name" value="Prot_kinase_dom"/>
</dbReference>
<evidence type="ECO:0000256" key="1">
    <source>
        <dbReference type="ARBA" id="ARBA00006529"/>
    </source>
</evidence>
<comment type="caution">
    <text evidence="9">The sequence shown here is derived from an EMBL/GenBank/DDBJ whole genome shotgun (WGS) entry which is preliminary data.</text>
</comment>
<feature type="region of interest" description="Disordered" evidence="7">
    <location>
        <begin position="879"/>
        <end position="1076"/>
    </location>
</feature>
<feature type="compositionally biased region" description="Polar residues" evidence="7">
    <location>
        <begin position="597"/>
        <end position="607"/>
    </location>
</feature>
<feature type="compositionally biased region" description="Basic and acidic residues" evidence="7">
    <location>
        <begin position="443"/>
        <end position="453"/>
    </location>
</feature>
<evidence type="ECO:0000256" key="2">
    <source>
        <dbReference type="ARBA" id="ARBA00022679"/>
    </source>
</evidence>
<feature type="region of interest" description="Disordered" evidence="7">
    <location>
        <begin position="278"/>
        <end position="865"/>
    </location>
</feature>
<dbReference type="PROSITE" id="PS50011">
    <property type="entry name" value="PROTEIN_KINASE_DOM"/>
    <property type="match status" value="1"/>
</dbReference>
<dbReference type="Proteomes" id="UP000298030">
    <property type="component" value="Unassembled WGS sequence"/>
</dbReference>
<dbReference type="InterPro" id="IPR011009">
    <property type="entry name" value="Kinase-like_dom_sf"/>
</dbReference>
<keyword evidence="3 6" id="KW-0547">Nucleotide-binding</keyword>
<feature type="compositionally biased region" description="Basic and acidic residues" evidence="7">
    <location>
        <begin position="1004"/>
        <end position="1037"/>
    </location>
</feature>
<evidence type="ECO:0000256" key="5">
    <source>
        <dbReference type="ARBA" id="ARBA00022840"/>
    </source>
</evidence>
<feature type="compositionally biased region" description="Pro residues" evidence="7">
    <location>
        <begin position="282"/>
        <end position="294"/>
    </location>
</feature>
<feature type="compositionally biased region" description="Low complexity" evidence="7">
    <location>
        <begin position="627"/>
        <end position="645"/>
    </location>
</feature>
<feature type="compositionally biased region" description="Low complexity" evidence="7">
    <location>
        <begin position="719"/>
        <end position="732"/>
    </location>
</feature>
<feature type="compositionally biased region" description="Pro residues" evidence="7">
    <location>
        <begin position="1049"/>
        <end position="1061"/>
    </location>
</feature>
<evidence type="ECO:0000256" key="6">
    <source>
        <dbReference type="PROSITE-ProRule" id="PRU10141"/>
    </source>
</evidence>
<evidence type="ECO:0000259" key="8">
    <source>
        <dbReference type="PROSITE" id="PS50011"/>
    </source>
</evidence>
<dbReference type="FunFam" id="3.30.200.20:FF:000387">
    <property type="entry name" value="Serine/threonine-protein kinase STE11"/>
    <property type="match status" value="1"/>
</dbReference>
<dbReference type="InterPro" id="IPR050538">
    <property type="entry name" value="MAP_kinase_kinase_kinase"/>
</dbReference>
<dbReference type="SUPFAM" id="SSF56112">
    <property type="entry name" value="Protein kinase-like (PK-like)"/>
    <property type="match status" value="1"/>
</dbReference>
<dbReference type="PANTHER" id="PTHR48016">
    <property type="entry name" value="MAP KINASE KINASE KINASE SSK2-RELATED-RELATED"/>
    <property type="match status" value="1"/>
</dbReference>
<feature type="binding site" evidence="6">
    <location>
        <position position="1170"/>
    </location>
    <ligand>
        <name>ATP</name>
        <dbReference type="ChEBI" id="CHEBI:30616"/>
    </ligand>
</feature>
<organism evidence="9 10">
    <name type="scientific">Coprinellus micaceus</name>
    <name type="common">Glistening ink-cap mushroom</name>
    <name type="synonym">Coprinus micaceus</name>
    <dbReference type="NCBI Taxonomy" id="71717"/>
    <lineage>
        <taxon>Eukaryota</taxon>
        <taxon>Fungi</taxon>
        <taxon>Dikarya</taxon>
        <taxon>Basidiomycota</taxon>
        <taxon>Agaricomycotina</taxon>
        <taxon>Agaricomycetes</taxon>
        <taxon>Agaricomycetidae</taxon>
        <taxon>Agaricales</taxon>
        <taxon>Agaricineae</taxon>
        <taxon>Psathyrellaceae</taxon>
        <taxon>Coprinellus</taxon>
    </lineage>
</organism>
<feature type="compositionally biased region" description="Pro residues" evidence="7">
    <location>
        <begin position="410"/>
        <end position="419"/>
    </location>
</feature>
<feature type="domain" description="Protein kinase" evidence="8">
    <location>
        <begin position="1141"/>
        <end position="1413"/>
    </location>
</feature>
<dbReference type="PROSITE" id="PS00107">
    <property type="entry name" value="PROTEIN_KINASE_ATP"/>
    <property type="match status" value="1"/>
</dbReference>
<accession>A0A4Y7TMI8</accession>
<reference evidence="9 10" key="1">
    <citation type="journal article" date="2019" name="Nat. Ecol. Evol.">
        <title>Megaphylogeny resolves global patterns of mushroom evolution.</title>
        <authorList>
            <person name="Varga T."/>
            <person name="Krizsan K."/>
            <person name="Foldi C."/>
            <person name="Dima B."/>
            <person name="Sanchez-Garcia M."/>
            <person name="Sanchez-Ramirez S."/>
            <person name="Szollosi G.J."/>
            <person name="Szarkandi J.G."/>
            <person name="Papp V."/>
            <person name="Albert L."/>
            <person name="Andreopoulos W."/>
            <person name="Angelini C."/>
            <person name="Antonin V."/>
            <person name="Barry K.W."/>
            <person name="Bougher N.L."/>
            <person name="Buchanan P."/>
            <person name="Buyck B."/>
            <person name="Bense V."/>
            <person name="Catcheside P."/>
            <person name="Chovatia M."/>
            <person name="Cooper J."/>
            <person name="Damon W."/>
            <person name="Desjardin D."/>
            <person name="Finy P."/>
            <person name="Geml J."/>
            <person name="Haridas S."/>
            <person name="Hughes K."/>
            <person name="Justo A."/>
            <person name="Karasinski D."/>
            <person name="Kautmanova I."/>
            <person name="Kiss B."/>
            <person name="Kocsube S."/>
            <person name="Kotiranta H."/>
            <person name="LaButti K.M."/>
            <person name="Lechner B.E."/>
            <person name="Liimatainen K."/>
            <person name="Lipzen A."/>
            <person name="Lukacs Z."/>
            <person name="Mihaltcheva S."/>
            <person name="Morgado L.N."/>
            <person name="Niskanen T."/>
            <person name="Noordeloos M.E."/>
            <person name="Ohm R.A."/>
            <person name="Ortiz-Santana B."/>
            <person name="Ovrebo C."/>
            <person name="Racz N."/>
            <person name="Riley R."/>
            <person name="Savchenko A."/>
            <person name="Shiryaev A."/>
            <person name="Soop K."/>
            <person name="Spirin V."/>
            <person name="Szebenyi C."/>
            <person name="Tomsovsky M."/>
            <person name="Tulloss R.E."/>
            <person name="Uehling J."/>
            <person name="Grigoriev I.V."/>
            <person name="Vagvolgyi C."/>
            <person name="Papp T."/>
            <person name="Martin F.M."/>
            <person name="Miettinen O."/>
            <person name="Hibbett D.S."/>
            <person name="Nagy L.G."/>
        </authorList>
    </citation>
    <scope>NUCLEOTIDE SEQUENCE [LARGE SCALE GENOMIC DNA]</scope>
    <source>
        <strain evidence="9 10">FP101781</strain>
    </source>
</reference>
<protein>
    <submittedName>
        <fullName evidence="9">Pkinase-domain-containing protein</fullName>
    </submittedName>
</protein>
<evidence type="ECO:0000256" key="7">
    <source>
        <dbReference type="SAM" id="MobiDB-lite"/>
    </source>
</evidence>
<feature type="region of interest" description="Disordered" evidence="7">
    <location>
        <begin position="1"/>
        <end position="184"/>
    </location>
</feature>
<keyword evidence="2" id="KW-0808">Transferase</keyword>
<proteinExistence type="inferred from homology"/>
<dbReference type="GO" id="GO:0005524">
    <property type="term" value="F:ATP binding"/>
    <property type="evidence" value="ECO:0007669"/>
    <property type="project" value="UniProtKB-UniRule"/>
</dbReference>
<keyword evidence="5 6" id="KW-0067">ATP-binding</keyword>
<dbReference type="PANTHER" id="PTHR48016:SF48">
    <property type="entry name" value="SERINE_THREONINE-PROTEIN KINASE BCK1_SLK1_SSP31"/>
    <property type="match status" value="1"/>
</dbReference>
<feature type="compositionally biased region" description="Basic and acidic residues" evidence="7">
    <location>
        <begin position="800"/>
        <end position="813"/>
    </location>
</feature>
<dbReference type="GO" id="GO:0000196">
    <property type="term" value="P:cell integrity MAPK cascade"/>
    <property type="evidence" value="ECO:0007669"/>
    <property type="project" value="UniProtKB-ARBA"/>
</dbReference>
<evidence type="ECO:0000256" key="4">
    <source>
        <dbReference type="ARBA" id="ARBA00022777"/>
    </source>
</evidence>
<feature type="compositionally biased region" description="Pro residues" evidence="7">
    <location>
        <begin position="964"/>
        <end position="981"/>
    </location>
</feature>
<feature type="compositionally biased region" description="Low complexity" evidence="7">
    <location>
        <begin position="835"/>
        <end position="853"/>
    </location>
</feature>